<evidence type="ECO:0000313" key="3">
    <source>
        <dbReference type="Proteomes" id="UP000308917"/>
    </source>
</evidence>
<dbReference type="Gene3D" id="3.40.50.10540">
    <property type="entry name" value="Crotonobetainyl-coa:carnitine coa-transferase, domain 1"/>
    <property type="match status" value="1"/>
</dbReference>
<dbReference type="PANTHER" id="PTHR48207">
    <property type="entry name" value="SUCCINATE--HYDROXYMETHYLGLUTARATE COA-TRANSFERASE"/>
    <property type="match status" value="1"/>
</dbReference>
<evidence type="ECO:0000256" key="1">
    <source>
        <dbReference type="ARBA" id="ARBA00022679"/>
    </source>
</evidence>
<evidence type="ECO:0000313" key="2">
    <source>
        <dbReference type="EMBL" id="THU04573.1"/>
    </source>
</evidence>
<keyword evidence="1 2" id="KW-0808">Transferase</keyword>
<dbReference type="SUPFAM" id="SSF89796">
    <property type="entry name" value="CoA-transferase family III (CaiB/BaiF)"/>
    <property type="match status" value="1"/>
</dbReference>
<dbReference type="InterPro" id="IPR050483">
    <property type="entry name" value="CoA-transferase_III_domain"/>
</dbReference>
<dbReference type="Pfam" id="PF02515">
    <property type="entry name" value="CoA_transf_3"/>
    <property type="match status" value="1"/>
</dbReference>
<accession>A0A4S8FAI0</accession>
<dbReference type="InterPro" id="IPR044855">
    <property type="entry name" value="CoA-Trfase_III_dom3_sf"/>
</dbReference>
<comment type="caution">
    <text evidence="2">The sequence shown here is derived from an EMBL/GenBank/DDBJ whole genome shotgun (WGS) entry which is preliminary data.</text>
</comment>
<dbReference type="InterPro" id="IPR003673">
    <property type="entry name" value="CoA-Trfase_fam_III"/>
</dbReference>
<dbReference type="InterPro" id="IPR023606">
    <property type="entry name" value="CoA-Trfase_III_dom_1_sf"/>
</dbReference>
<dbReference type="RefSeq" id="WP_136572469.1">
    <property type="nucleotide sequence ID" value="NZ_STFG01000002.1"/>
</dbReference>
<dbReference type="PANTHER" id="PTHR48207:SF3">
    <property type="entry name" value="SUCCINATE--HYDROXYMETHYLGLUTARATE COA-TRANSFERASE"/>
    <property type="match status" value="1"/>
</dbReference>
<dbReference type="AlphaFoldDB" id="A0A4S8FAI0"/>
<sequence length="407" mass="43696">MSGALSHIRVLDLSRILAGPWAGQLLADMGADVIKVERPGEGDDTRRWGPPWVKDEAGHDTDVASYFLCANRNKRSITVDITQPEGQALIRELVKRSDVVLENYKLGGLKKYGLDYAALAEVNPRLVYCSITGFGQTGPYAPRAGYDFLIQGLGGLMSVTGLPDGEPGAGPMKVGVALTDILTGLYASNAVLAALAWREKSGGRGQHIDMALLDVQVACLANQALGYLATGNNPQRLGNSHPSIVPYQDFPTADGYMILAIGNDGQFQRFCAEAGQPELAQDSRFSSNAQRVQHRAALIALLRQITVQRTTAQWIEALEAKAVPCGPINQLSDVFADPHVQARGMHFEMSHPAATNVPQVACPIKMSATPVENRLPPPAVGQHTQEVLAELGLSAEVVAQLRHSQVI</sequence>
<dbReference type="OrthoDB" id="5294844at2"/>
<keyword evidence="3" id="KW-1185">Reference proteome</keyword>
<dbReference type="Proteomes" id="UP000308917">
    <property type="component" value="Unassembled WGS sequence"/>
</dbReference>
<protein>
    <submittedName>
        <fullName evidence="2">CoA transferase</fullName>
    </submittedName>
</protein>
<name>A0A4S8FAI0_9BURK</name>
<organism evidence="2 3">
    <name type="scientific">Lampropedia puyangensis</name>
    <dbReference type="NCBI Taxonomy" id="1330072"/>
    <lineage>
        <taxon>Bacteria</taxon>
        <taxon>Pseudomonadati</taxon>
        <taxon>Pseudomonadota</taxon>
        <taxon>Betaproteobacteria</taxon>
        <taxon>Burkholderiales</taxon>
        <taxon>Comamonadaceae</taxon>
        <taxon>Lampropedia</taxon>
    </lineage>
</organism>
<proteinExistence type="predicted"/>
<dbReference type="EMBL" id="STFG01000002">
    <property type="protein sequence ID" value="THU04573.1"/>
    <property type="molecule type" value="Genomic_DNA"/>
</dbReference>
<reference evidence="2 3" key="1">
    <citation type="journal article" date="2015" name="Antonie Van Leeuwenhoek">
        <title>Lampropedia puyangensis sp. nov., isolated from symptomatic bark of Populus ? euramericana canker and emended description of Lampropedia hyalina (Ehrenberg 1832) Lee et al. 2004.</title>
        <authorList>
            <person name="Li Y."/>
            <person name="Wang T."/>
            <person name="Piao C.G."/>
            <person name="Wang L.F."/>
            <person name="Tian G.Z."/>
            <person name="Zhu T.H."/>
            <person name="Guo M.W."/>
        </authorList>
    </citation>
    <scope>NUCLEOTIDE SEQUENCE [LARGE SCALE GENOMIC DNA]</scope>
    <source>
        <strain evidence="2 3">2-bin</strain>
    </source>
</reference>
<dbReference type="Gene3D" id="3.30.1540.10">
    <property type="entry name" value="formyl-coa transferase, domain 3"/>
    <property type="match status" value="1"/>
</dbReference>
<gene>
    <name evidence="2" type="ORF">E9531_04105</name>
</gene>
<dbReference type="GO" id="GO:0008410">
    <property type="term" value="F:CoA-transferase activity"/>
    <property type="evidence" value="ECO:0007669"/>
    <property type="project" value="TreeGrafter"/>
</dbReference>